<gene>
    <name evidence="1" type="ORF">NTE_00520</name>
</gene>
<dbReference type="OrthoDB" id="9475at2157"/>
<proteinExistence type="predicted"/>
<dbReference type="AlphaFoldDB" id="A0A075MM88"/>
<dbReference type="Proteomes" id="UP000028194">
    <property type="component" value="Chromosome"/>
</dbReference>
<accession>A0A075MM88</accession>
<evidence type="ECO:0000313" key="1">
    <source>
        <dbReference type="EMBL" id="AIF82601.1"/>
    </source>
</evidence>
<dbReference type="KEGG" id="nev:NTE_00520"/>
<organism evidence="1 2">
    <name type="scientific">Candidatus Nitrososphaera evergladensis SR1</name>
    <dbReference type="NCBI Taxonomy" id="1459636"/>
    <lineage>
        <taxon>Archaea</taxon>
        <taxon>Nitrososphaerota</taxon>
        <taxon>Nitrososphaeria</taxon>
        <taxon>Nitrososphaerales</taxon>
        <taxon>Nitrososphaeraceae</taxon>
        <taxon>Nitrososphaera</taxon>
    </lineage>
</organism>
<sequence length="81" mass="9174">MNIGNSEVNHILIAKTCGCTSSGRVAYSFVDTYHALCLDRKEIIVAELQACERLLKYADEPESRIIQREIDDLKFALDLIE</sequence>
<dbReference type="STRING" id="1459636.NTE_00520"/>
<dbReference type="HOGENOM" id="CLU_184936_0_0_2"/>
<reference evidence="1 2" key="1">
    <citation type="journal article" date="2014" name="PLoS ONE">
        <title>Genome Sequence of Candidatus Nitrososphaera evergladensis from Group I.1b Enriched from Everglades Soil Reveals Novel Genomic Features of the Ammonia-Oxidizing Archaea.</title>
        <authorList>
            <person name="Zhalnina K.V."/>
            <person name="Dias R."/>
            <person name="Leonard M.T."/>
            <person name="Dorr de Quadros P."/>
            <person name="Camargo F.A."/>
            <person name="Drew J.C."/>
            <person name="Farmerie W.G."/>
            <person name="Daroub S.H."/>
            <person name="Triplett E.W."/>
        </authorList>
    </citation>
    <scope>NUCLEOTIDE SEQUENCE [LARGE SCALE GENOMIC DNA]</scope>
    <source>
        <strain evidence="1 2">SR1</strain>
    </source>
</reference>
<keyword evidence="2" id="KW-1185">Reference proteome</keyword>
<name>A0A075MM88_9ARCH</name>
<protein>
    <submittedName>
        <fullName evidence="1">Uncharacterized protein</fullName>
    </submittedName>
</protein>
<evidence type="ECO:0000313" key="2">
    <source>
        <dbReference type="Proteomes" id="UP000028194"/>
    </source>
</evidence>
<dbReference type="EMBL" id="CP007174">
    <property type="protein sequence ID" value="AIF82601.1"/>
    <property type="molecule type" value="Genomic_DNA"/>
</dbReference>